<evidence type="ECO:0000259" key="3">
    <source>
        <dbReference type="PROSITE" id="PS50011"/>
    </source>
</evidence>
<dbReference type="GO" id="GO:0004672">
    <property type="term" value="F:protein kinase activity"/>
    <property type="evidence" value="ECO:0007669"/>
    <property type="project" value="InterPro"/>
</dbReference>
<accession>V6LXT7</accession>
<evidence type="ECO:0000313" key="6">
    <source>
        <dbReference type="EMBL" id="KAH0573609.1"/>
    </source>
</evidence>
<keyword evidence="1" id="KW-0067">ATP-binding</keyword>
<evidence type="ECO:0000259" key="4">
    <source>
        <dbReference type="PROSITE" id="PS50109"/>
    </source>
</evidence>
<reference evidence="5 6" key="1">
    <citation type="journal article" date="2014" name="PLoS Genet.">
        <title>The Genome of Spironucleus salmonicida Highlights a Fish Pathogen Adapted to Fluctuating Environments.</title>
        <authorList>
            <person name="Xu F."/>
            <person name="Jerlstrom-Hultqvist J."/>
            <person name="Einarsson E."/>
            <person name="Astvaldsson A."/>
            <person name="Svard S.G."/>
            <person name="Andersson J.O."/>
        </authorList>
    </citation>
    <scope>NUCLEOTIDE SEQUENCE</scope>
    <source>
        <strain evidence="6">ATCC 50377</strain>
    </source>
</reference>
<dbReference type="VEuPathDB" id="GiardiaDB:SS50377_23544"/>
<dbReference type="OrthoDB" id="1668230at2759"/>
<dbReference type="GO" id="GO:0005524">
    <property type="term" value="F:ATP binding"/>
    <property type="evidence" value="ECO:0007669"/>
    <property type="project" value="UniProtKB-UniRule"/>
</dbReference>
<proteinExistence type="predicted"/>
<dbReference type="InterPro" id="IPR003594">
    <property type="entry name" value="HATPase_dom"/>
</dbReference>
<name>V6LXT7_9EUKA</name>
<feature type="compositionally biased region" description="Low complexity" evidence="2">
    <location>
        <begin position="672"/>
        <end position="682"/>
    </location>
</feature>
<feature type="compositionally biased region" description="Polar residues" evidence="2">
    <location>
        <begin position="606"/>
        <end position="615"/>
    </location>
</feature>
<dbReference type="Gene3D" id="1.10.510.10">
    <property type="entry name" value="Transferase(Phosphotransferase) domain 1"/>
    <property type="match status" value="1"/>
</dbReference>
<reference evidence="6" key="2">
    <citation type="submission" date="2020-12" db="EMBL/GenBank/DDBJ databases">
        <title>New Spironucleus salmonicida genome in near-complete chromosomes.</title>
        <authorList>
            <person name="Xu F."/>
            <person name="Kurt Z."/>
            <person name="Jimenez-Gonzalez A."/>
            <person name="Astvaldsson A."/>
            <person name="Andersson J.O."/>
            <person name="Svard S.G."/>
        </authorList>
    </citation>
    <scope>NUCLEOTIDE SEQUENCE</scope>
    <source>
        <strain evidence="6">ATCC 50377</strain>
    </source>
</reference>
<feature type="region of interest" description="Disordered" evidence="2">
    <location>
        <begin position="672"/>
        <end position="703"/>
    </location>
</feature>
<dbReference type="InterPro" id="IPR011009">
    <property type="entry name" value="Kinase-like_dom_sf"/>
</dbReference>
<evidence type="ECO:0000256" key="1">
    <source>
        <dbReference type="PROSITE-ProRule" id="PRU10141"/>
    </source>
</evidence>
<dbReference type="EMBL" id="KI545981">
    <property type="protein sequence ID" value="EST48526.1"/>
    <property type="molecule type" value="Genomic_DNA"/>
</dbReference>
<gene>
    <name evidence="5" type="ORF">SS50377_11136</name>
    <name evidence="6" type="ORF">SS50377_23544</name>
</gene>
<keyword evidence="5" id="KW-0808">Transferase</keyword>
<dbReference type="SUPFAM" id="SSF56112">
    <property type="entry name" value="Protein kinase-like (PK-like)"/>
    <property type="match status" value="1"/>
</dbReference>
<dbReference type="EMBL" id="AUWU02000004">
    <property type="protein sequence ID" value="KAH0573609.1"/>
    <property type="molecule type" value="Genomic_DNA"/>
</dbReference>
<feature type="compositionally biased region" description="Basic and acidic residues" evidence="2">
    <location>
        <begin position="525"/>
        <end position="535"/>
    </location>
</feature>
<feature type="domain" description="Protein kinase" evidence="3">
    <location>
        <begin position="5"/>
        <end position="323"/>
    </location>
</feature>
<dbReference type="InterPro" id="IPR000719">
    <property type="entry name" value="Prot_kinase_dom"/>
</dbReference>
<keyword evidence="7" id="KW-1185">Reference proteome</keyword>
<protein>
    <submittedName>
        <fullName evidence="5">Kinase, CAMKK</fullName>
    </submittedName>
</protein>
<dbReference type="Gene3D" id="3.30.565.10">
    <property type="entry name" value="Histidine kinase-like ATPase, C-terminal domain"/>
    <property type="match status" value="1"/>
</dbReference>
<evidence type="ECO:0000313" key="7">
    <source>
        <dbReference type="Proteomes" id="UP000018208"/>
    </source>
</evidence>
<keyword evidence="1" id="KW-0547">Nucleotide-binding</keyword>
<dbReference type="PANTHER" id="PTHR24361:SF678">
    <property type="entry name" value="SPORULATION-SPECIFIC PROTEIN 1"/>
    <property type="match status" value="1"/>
</dbReference>
<dbReference type="Proteomes" id="UP000018208">
    <property type="component" value="Unassembled WGS sequence"/>
</dbReference>
<feature type="binding site" evidence="1">
    <location>
        <position position="42"/>
    </location>
    <ligand>
        <name>ATP</name>
        <dbReference type="ChEBI" id="CHEBI:30616"/>
    </ligand>
</feature>
<dbReference type="InterPro" id="IPR005467">
    <property type="entry name" value="His_kinase_dom"/>
</dbReference>
<dbReference type="InterPro" id="IPR036890">
    <property type="entry name" value="HATPase_C_sf"/>
</dbReference>
<dbReference type="Pfam" id="PF00069">
    <property type="entry name" value="Pkinase"/>
    <property type="match status" value="1"/>
</dbReference>
<dbReference type="SUPFAM" id="SSF55874">
    <property type="entry name" value="ATPase domain of HSP90 chaperone/DNA topoisomerase II/histidine kinase"/>
    <property type="match status" value="1"/>
</dbReference>
<sequence>MSMNYVLAQSIGRGSYGSVYYAIDRKTKQEVAIKVMNKAILKKQVFFNDSTEDEAQTGLTQVYDEIQFMRDFNHPLLLRLVETIDQDEKIYIVIQLAEGIIATIHQRDLSDDKLPDCISNLLQLENEITPPQILLNLAFHTSIGLLYMHKRHYIHGDIKPANILRTHNGRYILGDFGLSQPFAKGAKYMQIVSPAFSAPESQGLTPQNDVWAYGVVLFQLLFGEHPAVLAAQLWNGEKIAHWGQALTSNQEKFKELLNLKRDEQINKQKHETQLVSSHYDLKLNSDIIHNIYGVLTEITYFCLIDLENRVCMESIYNRLLEFYCRIIAAKYAKYFSKGFFQQLHPICQQLDIMNVDHVEFILQLNSMRFQPHIRQNYQRIFEAYTDIKQIDFSYFKYLYSTPEQTIKQNNKSSKVLIEDSTVEEEMSYNDLMNYTKTSSIQRQISSQSIRTTPKKLGKIIDNNQEPNSPISSFSSTNKLQMTEFQEEEVPVKIDITQQWKKPVGSSLASKIANLPPPKVMTNDSDSDRFLPESKPVEQSQNFKPQFKKPVAQSLASKLASMPPPPALQNDNIQSDSDEMIITKKQDRGQQHLLQQSIPANKRKKPASTSLASSIANLPPPSSAAVEDSDSDIKTLQTKIEDQKQQSDDSDGDLGQPKQTQIQYGKFKKPQSLASSMAAKLAAQPPPVQEEEDSEGPMDIRGAKKKGETVKYAINFDKLNQEEVAPVSVPIQQVDQQQIEIIEDDVFGIETPQNEVINQETKKADLEQRNHFFLKLDLHLVDTDNLSSKQVKSLFKQISYTNDEYKPFKYDHNNDQAKILGLGSFSKDTLSVGRRESEDDDISDDDDDLVTFDDDGDDDFNNTFDQVFNIEEDEEDKGKEISAAAAQSLVNRGKGKFKTLRESVDEEEDIEPQMVPTFKINNILIDEEDEDNLQQSDTFNKSKDDNFGSSLLPFGLQKKDSSDDEQVFKMKFQDSDDEQPLDLTEKSDEAQYIPPNKSVFLLNINKIKEDEKVRLFEEIQDEEFQTQLTQQTTIPLSARHLDVLKEETQDQVILTPKQIVIFFHPLLQLFMEVNQHLTRINSQILVNSDYIFMIQQVQEIIDAYTNNIPLVTVITIEIILDRLEMWKNLVDLTLQDQNQKSSVKQVEQQHLVDPQKTIQFIVDILLVQFQNMFQEIELIYDKSPAFLNTKTGWQVNNPYTLFQLFEQKLKIINSSPSRKYGVSLTINEQPMLSSLDNREEFNIHLYIGLDTAECTPIVGLRHKIDEKTLFIQQSSRAFKLQDTQEQILQFAQIAQIQDNKADGLTNFQPVFMNFLFLNYSLASDYIQINHQKSDLFKYSYINLQRQAILPNFFANCLFELILNSYQNSRPSIIRASLFNADGSFYLVVSDSGNGLSQDQTDKIFSNNTGSLGTGLAYLRMLVGFYNGMINVSSDDQSGTRVIVKIPMVQQNE</sequence>
<dbReference type="PROSITE" id="PS50109">
    <property type="entry name" value="HIS_KIN"/>
    <property type="match status" value="1"/>
</dbReference>
<dbReference type="InterPro" id="IPR053235">
    <property type="entry name" value="Ser_Thr_kinase"/>
</dbReference>
<dbReference type="Gene3D" id="3.30.200.20">
    <property type="entry name" value="Phosphorylase Kinase, domain 1"/>
    <property type="match status" value="1"/>
</dbReference>
<feature type="region of interest" description="Disordered" evidence="2">
    <location>
        <begin position="594"/>
        <end position="631"/>
    </location>
</feature>
<feature type="domain" description="Histidine kinase" evidence="4">
    <location>
        <begin position="1356"/>
        <end position="1448"/>
    </location>
</feature>
<organism evidence="5">
    <name type="scientific">Spironucleus salmonicida</name>
    <dbReference type="NCBI Taxonomy" id="348837"/>
    <lineage>
        <taxon>Eukaryota</taxon>
        <taxon>Metamonada</taxon>
        <taxon>Diplomonadida</taxon>
        <taxon>Hexamitidae</taxon>
        <taxon>Hexamitinae</taxon>
        <taxon>Spironucleus</taxon>
    </lineage>
</organism>
<evidence type="ECO:0000313" key="5">
    <source>
        <dbReference type="EMBL" id="EST48526.1"/>
    </source>
</evidence>
<dbReference type="GO" id="GO:0005737">
    <property type="term" value="C:cytoplasm"/>
    <property type="evidence" value="ECO:0007669"/>
    <property type="project" value="TreeGrafter"/>
</dbReference>
<dbReference type="PANTHER" id="PTHR24361">
    <property type="entry name" value="MITOGEN-ACTIVATED KINASE KINASE KINASE"/>
    <property type="match status" value="1"/>
</dbReference>
<dbReference type="Pfam" id="PF02518">
    <property type="entry name" value="HATPase_c"/>
    <property type="match status" value="1"/>
</dbReference>
<dbReference type="InterPro" id="IPR017441">
    <property type="entry name" value="Protein_kinase_ATP_BS"/>
</dbReference>
<dbReference type="PROSITE" id="PS50011">
    <property type="entry name" value="PROTEIN_KINASE_DOM"/>
    <property type="match status" value="1"/>
</dbReference>
<feature type="region of interest" description="Disordered" evidence="2">
    <location>
        <begin position="508"/>
        <end position="572"/>
    </location>
</feature>
<dbReference type="PROSITE" id="PS00107">
    <property type="entry name" value="PROTEIN_KINASE_ATP"/>
    <property type="match status" value="1"/>
</dbReference>
<dbReference type="SMART" id="SM00387">
    <property type="entry name" value="HATPase_c"/>
    <property type="match status" value="1"/>
</dbReference>
<evidence type="ECO:0000256" key="2">
    <source>
        <dbReference type="SAM" id="MobiDB-lite"/>
    </source>
</evidence>
<keyword evidence="5" id="KW-0418">Kinase</keyword>
<dbReference type="SMART" id="SM00220">
    <property type="entry name" value="S_TKc"/>
    <property type="match status" value="1"/>
</dbReference>